<keyword evidence="8" id="KW-0408">Iron</keyword>
<evidence type="ECO:0000256" key="8">
    <source>
        <dbReference type="ARBA" id="ARBA00023004"/>
    </source>
</evidence>
<evidence type="ECO:0000256" key="7">
    <source>
        <dbReference type="ARBA" id="ARBA00022898"/>
    </source>
</evidence>
<evidence type="ECO:0000256" key="11">
    <source>
        <dbReference type="RuleBase" id="RU004504"/>
    </source>
</evidence>
<dbReference type="SUPFAM" id="SSF53383">
    <property type="entry name" value="PLP-dependent transferases"/>
    <property type="match status" value="1"/>
</dbReference>
<dbReference type="RefSeq" id="WP_012875491.1">
    <property type="nucleotide sequence ID" value="NC_013525.1"/>
</dbReference>
<dbReference type="EMBL" id="CP001825">
    <property type="protein sequence ID" value="ACZ42457.1"/>
    <property type="molecule type" value="Genomic_DNA"/>
</dbReference>
<sequence length="383" mass="41730">MLSLPIYLDNNATTPLDPRVLQEMMPFLQEHFGNPASTTHAYGWVAEEAVNLARERIALSIGANPEEIIFTSGATESDNLAILGMIRPGDHLIVSSVEHKAVLDPARFLQACGVEVTFLGVDQYGQVDPHDVEQAIKRNTKLISIMLANNEVGTINPIRDISEIAHTYNIVMHTDAAQALGKIPVSVQELGIDLMSLSAHKCYGPKGIGALYIRKSIRHKLQPIIRGGGHEKGLRSGTLNVPGIVGFGKAAEIASDNVLEEKLRLQRMRDLLWEKLSHSLTDIKMNGHPIYRLPNTLNVTFKGISASELLAELSGVAASSGSACTSAHPEPSHVLLAMGIGEEEAKSTIRFSLGRFNTEREIEEAAQQIILTVGRIKQYKKTA</sequence>
<dbReference type="InterPro" id="IPR016454">
    <property type="entry name" value="Cysteine_dSase"/>
</dbReference>
<dbReference type="GO" id="GO:0031071">
    <property type="term" value="F:cysteine desulfurase activity"/>
    <property type="evidence" value="ECO:0007669"/>
    <property type="project" value="UniProtKB-EC"/>
</dbReference>
<dbReference type="eggNOG" id="COG1104">
    <property type="taxonomic scope" value="Bacteria"/>
</dbReference>
<dbReference type="KEGG" id="ttr:Tter_1551"/>
<evidence type="ECO:0000259" key="12">
    <source>
        <dbReference type="Pfam" id="PF00266"/>
    </source>
</evidence>
<dbReference type="InterPro" id="IPR015421">
    <property type="entry name" value="PyrdxlP-dep_Trfase_major"/>
</dbReference>
<name>D1CCE2_THET1</name>
<dbReference type="NCBIfam" id="NF002806">
    <property type="entry name" value="PRK02948.1"/>
    <property type="match status" value="1"/>
</dbReference>
<dbReference type="Gene3D" id="3.40.640.10">
    <property type="entry name" value="Type I PLP-dependent aspartate aminotransferase-like (Major domain)"/>
    <property type="match status" value="1"/>
</dbReference>
<dbReference type="GO" id="GO:0046872">
    <property type="term" value="F:metal ion binding"/>
    <property type="evidence" value="ECO:0007669"/>
    <property type="project" value="UniProtKB-KW"/>
</dbReference>
<evidence type="ECO:0000256" key="2">
    <source>
        <dbReference type="ARBA" id="ARBA00006490"/>
    </source>
</evidence>
<keyword evidence="14" id="KW-1185">Reference proteome</keyword>
<dbReference type="PIRSF" id="PIRSF005572">
    <property type="entry name" value="NifS"/>
    <property type="match status" value="1"/>
</dbReference>
<gene>
    <name evidence="13" type="ordered locus">Tter_1551</name>
</gene>
<dbReference type="AlphaFoldDB" id="D1CCE2"/>
<evidence type="ECO:0000256" key="6">
    <source>
        <dbReference type="ARBA" id="ARBA00022723"/>
    </source>
</evidence>
<dbReference type="PROSITE" id="PS00595">
    <property type="entry name" value="AA_TRANSFER_CLASS_5"/>
    <property type="match status" value="1"/>
</dbReference>
<dbReference type="GO" id="GO:0051537">
    <property type="term" value="F:2 iron, 2 sulfur cluster binding"/>
    <property type="evidence" value="ECO:0007669"/>
    <property type="project" value="UniProtKB-KW"/>
</dbReference>
<keyword evidence="4 13" id="KW-0808">Transferase</keyword>
<proteinExistence type="inferred from homology"/>
<accession>D1CCE2</accession>
<keyword evidence="13" id="KW-0032">Aminotransferase</keyword>
<dbReference type="PANTHER" id="PTHR11601">
    <property type="entry name" value="CYSTEINE DESULFURYLASE FAMILY MEMBER"/>
    <property type="match status" value="1"/>
</dbReference>
<feature type="domain" description="Aminotransferase class V" evidence="12">
    <location>
        <begin position="6"/>
        <end position="363"/>
    </location>
</feature>
<dbReference type="EC" id="2.8.1.7" evidence="3"/>
<dbReference type="InterPro" id="IPR015424">
    <property type="entry name" value="PyrdxlP-dep_Trfase"/>
</dbReference>
<dbReference type="Gene3D" id="3.90.1150.10">
    <property type="entry name" value="Aspartate Aminotransferase, domain 1"/>
    <property type="match status" value="1"/>
</dbReference>
<dbReference type="GO" id="GO:0008483">
    <property type="term" value="F:transaminase activity"/>
    <property type="evidence" value="ECO:0007669"/>
    <property type="project" value="UniProtKB-KW"/>
</dbReference>
<keyword evidence="6" id="KW-0479">Metal-binding</keyword>
<comment type="similarity">
    <text evidence="2">Belongs to the class-V pyridoxal-phosphate-dependent aminotransferase family. NifS/IscS subfamily.</text>
</comment>
<protein>
    <recommendedName>
        <fullName evidence="3">cysteine desulfurase</fullName>
        <ecNumber evidence="3">2.8.1.7</ecNumber>
    </recommendedName>
</protein>
<dbReference type="OrthoDB" id="9808002at2"/>
<reference evidence="14" key="1">
    <citation type="journal article" date="2010" name="Stand. Genomic Sci.">
        <title>Complete genome sequence of 'Thermobaculum terrenum' type strain (YNP1).</title>
        <authorList>
            <person name="Kiss H."/>
            <person name="Cleland D."/>
            <person name="Lapidus A."/>
            <person name="Lucas S."/>
            <person name="Glavina Del Rio T."/>
            <person name="Nolan M."/>
            <person name="Tice H."/>
            <person name="Han C."/>
            <person name="Goodwin L."/>
            <person name="Pitluck S."/>
            <person name="Liolios K."/>
            <person name="Ivanova N."/>
            <person name="Mavromatis K."/>
            <person name="Ovchinnikova G."/>
            <person name="Pati A."/>
            <person name="Chen A."/>
            <person name="Palaniappan K."/>
            <person name="Land M."/>
            <person name="Hauser L."/>
            <person name="Chang Y."/>
            <person name="Jeffries C."/>
            <person name="Lu M."/>
            <person name="Brettin T."/>
            <person name="Detter J."/>
            <person name="Goker M."/>
            <person name="Tindall B."/>
            <person name="Beck B."/>
            <person name="McDermott T."/>
            <person name="Woyke T."/>
            <person name="Bristow J."/>
            <person name="Eisen J."/>
            <person name="Markowitz V."/>
            <person name="Hugenholtz P."/>
            <person name="Kyrpides N."/>
            <person name="Klenk H."/>
            <person name="Cheng J."/>
        </authorList>
    </citation>
    <scope>NUCLEOTIDE SEQUENCE [LARGE SCALE GENOMIC DNA]</scope>
    <source>
        <strain evidence="14">ATCC BAA-798 / YNP1</strain>
    </source>
</reference>
<evidence type="ECO:0000313" key="14">
    <source>
        <dbReference type="Proteomes" id="UP000000323"/>
    </source>
</evidence>
<comment type="cofactor">
    <cofactor evidence="1 11">
        <name>pyridoxal 5'-phosphate</name>
        <dbReference type="ChEBI" id="CHEBI:597326"/>
    </cofactor>
</comment>
<dbReference type="InterPro" id="IPR020578">
    <property type="entry name" value="Aminotrans_V_PyrdxlP_BS"/>
</dbReference>
<keyword evidence="9" id="KW-0411">Iron-sulfur</keyword>
<keyword evidence="7" id="KW-0663">Pyridoxal phosphate</keyword>
<evidence type="ECO:0000256" key="5">
    <source>
        <dbReference type="ARBA" id="ARBA00022714"/>
    </source>
</evidence>
<organism evidence="13 14">
    <name type="scientific">Thermobaculum terrenum (strain ATCC BAA-798 / CCMEE 7001 / YNP1)</name>
    <dbReference type="NCBI Taxonomy" id="525904"/>
    <lineage>
        <taxon>Bacteria</taxon>
        <taxon>Bacillati</taxon>
        <taxon>Chloroflexota</taxon>
        <taxon>Chloroflexia</taxon>
        <taxon>Candidatus Thermobaculales</taxon>
        <taxon>Candidatus Thermobaculaceae</taxon>
        <taxon>Thermobaculum</taxon>
    </lineage>
</organism>
<evidence type="ECO:0000256" key="10">
    <source>
        <dbReference type="ARBA" id="ARBA00050776"/>
    </source>
</evidence>
<evidence type="ECO:0000256" key="9">
    <source>
        <dbReference type="ARBA" id="ARBA00023014"/>
    </source>
</evidence>
<evidence type="ECO:0000256" key="1">
    <source>
        <dbReference type="ARBA" id="ARBA00001933"/>
    </source>
</evidence>
<comment type="catalytic activity">
    <reaction evidence="10">
        <text>(sulfur carrier)-H + L-cysteine = (sulfur carrier)-SH + L-alanine</text>
        <dbReference type="Rhea" id="RHEA:43892"/>
        <dbReference type="Rhea" id="RHEA-COMP:14737"/>
        <dbReference type="Rhea" id="RHEA-COMP:14739"/>
        <dbReference type="ChEBI" id="CHEBI:29917"/>
        <dbReference type="ChEBI" id="CHEBI:35235"/>
        <dbReference type="ChEBI" id="CHEBI:57972"/>
        <dbReference type="ChEBI" id="CHEBI:64428"/>
        <dbReference type="EC" id="2.8.1.7"/>
    </reaction>
</comment>
<dbReference type="Proteomes" id="UP000000323">
    <property type="component" value="Chromosome 1"/>
</dbReference>
<dbReference type="HOGENOM" id="CLU_003433_0_2_0"/>
<dbReference type="PANTHER" id="PTHR11601:SF34">
    <property type="entry name" value="CYSTEINE DESULFURASE"/>
    <property type="match status" value="1"/>
</dbReference>
<dbReference type="InterPro" id="IPR000192">
    <property type="entry name" value="Aminotrans_V_dom"/>
</dbReference>
<dbReference type="Pfam" id="PF00266">
    <property type="entry name" value="Aminotran_5"/>
    <property type="match status" value="1"/>
</dbReference>
<evidence type="ECO:0000256" key="3">
    <source>
        <dbReference type="ARBA" id="ARBA00012239"/>
    </source>
</evidence>
<evidence type="ECO:0000313" key="13">
    <source>
        <dbReference type="EMBL" id="ACZ42457.1"/>
    </source>
</evidence>
<dbReference type="InterPro" id="IPR015422">
    <property type="entry name" value="PyrdxlP-dep_Trfase_small"/>
</dbReference>
<dbReference type="FunFam" id="3.40.640.10:FF:000003">
    <property type="entry name" value="Cysteine desulfurase IscS"/>
    <property type="match status" value="1"/>
</dbReference>
<evidence type="ECO:0000256" key="4">
    <source>
        <dbReference type="ARBA" id="ARBA00022679"/>
    </source>
</evidence>
<dbReference type="STRING" id="525904.Tter_1551"/>
<keyword evidence="5" id="KW-0001">2Fe-2S</keyword>